<comment type="function">
    <text evidence="4">This protein is involved in the repair of mismatches in DNA. It is required for dam-dependent methyl-directed DNA mismatch repair. May act as a 'molecular matchmaker', a protein that promotes the formation of a stable complex between two or more DNA-binding proteins in an ATP-dependent manner without itself being part of a final effector complex.</text>
</comment>
<dbReference type="SUPFAM" id="SSF55874">
    <property type="entry name" value="ATPase domain of HSP90 chaperone/DNA topoisomerase II/histidine kinase"/>
    <property type="match status" value="1"/>
</dbReference>
<dbReference type="AlphaFoldDB" id="A0A9C9EMY6"/>
<evidence type="ECO:0000259" key="5">
    <source>
        <dbReference type="SMART" id="SM00853"/>
    </source>
</evidence>
<dbReference type="PANTHER" id="PTHR10073">
    <property type="entry name" value="DNA MISMATCH REPAIR PROTEIN MLH, PMS, MUTL"/>
    <property type="match status" value="1"/>
</dbReference>
<dbReference type="InterPro" id="IPR014762">
    <property type="entry name" value="DNA_mismatch_repair_CS"/>
</dbReference>
<reference evidence="7" key="1">
    <citation type="journal article" date="2020" name="mSystems">
        <title>Genome- and Community-Level Interaction Insights into Carbon Utilization and Element Cycling Functions of Hydrothermarchaeota in Hydrothermal Sediment.</title>
        <authorList>
            <person name="Zhou Z."/>
            <person name="Liu Y."/>
            <person name="Xu W."/>
            <person name="Pan J."/>
            <person name="Luo Z.H."/>
            <person name="Li M."/>
        </authorList>
    </citation>
    <scope>NUCLEOTIDE SEQUENCE</scope>
    <source>
        <strain evidence="7">HyVt-388</strain>
    </source>
</reference>
<dbReference type="SMART" id="SM01340">
    <property type="entry name" value="DNA_mis_repair"/>
    <property type="match status" value="1"/>
</dbReference>
<name>A0A9C9EMY6_UNCW3</name>
<dbReference type="GO" id="GO:0032300">
    <property type="term" value="C:mismatch repair complex"/>
    <property type="evidence" value="ECO:0007669"/>
    <property type="project" value="InterPro"/>
</dbReference>
<dbReference type="InterPro" id="IPR037198">
    <property type="entry name" value="MutL_C_sf"/>
</dbReference>
<dbReference type="InterPro" id="IPR036890">
    <property type="entry name" value="HATPase_C_sf"/>
</dbReference>
<dbReference type="Gene3D" id="3.30.565.10">
    <property type="entry name" value="Histidine kinase-like ATPase, C-terminal domain"/>
    <property type="match status" value="1"/>
</dbReference>
<accession>A0A9C9EMY6</accession>
<dbReference type="FunFam" id="3.30.565.10:FF:000003">
    <property type="entry name" value="DNA mismatch repair endonuclease MutL"/>
    <property type="match status" value="1"/>
</dbReference>
<keyword evidence="2 4" id="KW-0227">DNA damage</keyword>
<dbReference type="GO" id="GO:0005524">
    <property type="term" value="F:ATP binding"/>
    <property type="evidence" value="ECO:0007669"/>
    <property type="project" value="InterPro"/>
</dbReference>
<feature type="domain" description="MutL C-terminal dimerisation" evidence="5">
    <location>
        <begin position="372"/>
        <end position="506"/>
    </location>
</feature>
<dbReference type="SMART" id="SM00853">
    <property type="entry name" value="MutL_C"/>
    <property type="match status" value="1"/>
</dbReference>
<keyword evidence="7" id="KW-0255">Endonuclease</keyword>
<dbReference type="PANTHER" id="PTHR10073:SF12">
    <property type="entry name" value="DNA MISMATCH REPAIR PROTEIN MLH1"/>
    <property type="match status" value="1"/>
</dbReference>
<dbReference type="SUPFAM" id="SSF118116">
    <property type="entry name" value="DNA mismatch repair protein MutL"/>
    <property type="match status" value="1"/>
</dbReference>
<dbReference type="InterPro" id="IPR038973">
    <property type="entry name" value="MutL/Mlh/Pms-like"/>
</dbReference>
<evidence type="ECO:0000259" key="6">
    <source>
        <dbReference type="SMART" id="SM01340"/>
    </source>
</evidence>
<dbReference type="Pfam" id="PF08676">
    <property type="entry name" value="MutL_C"/>
    <property type="match status" value="1"/>
</dbReference>
<dbReference type="GO" id="GO:0004519">
    <property type="term" value="F:endonuclease activity"/>
    <property type="evidence" value="ECO:0007669"/>
    <property type="project" value="UniProtKB-KW"/>
</dbReference>
<evidence type="ECO:0000256" key="3">
    <source>
        <dbReference type="ARBA" id="ARBA00023204"/>
    </source>
</evidence>
<organism evidence="7 8">
    <name type="scientific">candidate division WOR-3 bacterium</name>
    <dbReference type="NCBI Taxonomy" id="2052148"/>
    <lineage>
        <taxon>Bacteria</taxon>
        <taxon>Bacteria division WOR-3</taxon>
    </lineage>
</organism>
<dbReference type="InterPro" id="IPR014790">
    <property type="entry name" value="MutL_C"/>
</dbReference>
<dbReference type="EMBL" id="DRIG01000078">
    <property type="protein sequence ID" value="HEC78929.1"/>
    <property type="molecule type" value="Genomic_DNA"/>
</dbReference>
<dbReference type="PROSITE" id="PS00058">
    <property type="entry name" value="DNA_MISMATCH_REPAIR_1"/>
    <property type="match status" value="1"/>
</dbReference>
<dbReference type="InterPro" id="IPR014721">
    <property type="entry name" value="Ribsml_uS5_D2-typ_fold_subgr"/>
</dbReference>
<sequence length="549" mass="62194">MGKIKVLPPEVRGKIAAGEVIARPVSVIKELIENSLDAGARRIEIEIEDGGKQKCLVNDDGEGMARDDALRAIERYATSKIATVEDITDIRTYGFRGEALASIAQVSHFTLETSDSKQGTKIVVVGGETKKVVDSHRPRGTRIKVSRLFFNLPARLKFLKSAQWERRLISETVRSYAFINPRVGFALSESNNSILEMTGTDSIEGRIKVFFPDEIVESLIKVESDVGKVRIFGYFSRPDFFKSHHMNYIYVNSRPVRYPRIYRSIMRTYQEPKYPPAFILNIEVEPAFVDVNIHPAKNEVKFRDERYIIDLLEQTIKKHIFSRSVKASYTVPQPEPPEFSKGPRRFVQDTIISYAGGRGDESVSERPPASDEFWQIHNMYILSQTKSGFIIVDQHVAHERIIYEAIMKGKGGSQRLLFPITLELTPEEHRAYKKTRAILRELGIEFKEFSARTVVLDSLPADARVNRDAISGLFKEIDGLGNLIKEKSEVAKVIACRSAIKAGQKLSVPEMQSLIDRLFACDNPYICPHGRPIVLRFSLDELAARFGRE</sequence>
<dbReference type="InterPro" id="IPR002099">
    <property type="entry name" value="MutL/Mlh/PMS"/>
</dbReference>
<dbReference type="GO" id="GO:0016887">
    <property type="term" value="F:ATP hydrolysis activity"/>
    <property type="evidence" value="ECO:0007669"/>
    <property type="project" value="InterPro"/>
</dbReference>
<dbReference type="Pfam" id="PF13589">
    <property type="entry name" value="HATPase_c_3"/>
    <property type="match status" value="1"/>
</dbReference>
<dbReference type="Pfam" id="PF01119">
    <property type="entry name" value="DNA_mis_repair"/>
    <property type="match status" value="1"/>
</dbReference>
<dbReference type="SUPFAM" id="SSF54211">
    <property type="entry name" value="Ribosomal protein S5 domain 2-like"/>
    <property type="match status" value="1"/>
</dbReference>
<dbReference type="NCBIfam" id="TIGR00585">
    <property type="entry name" value="mutl"/>
    <property type="match status" value="1"/>
</dbReference>
<dbReference type="GO" id="GO:0140664">
    <property type="term" value="F:ATP-dependent DNA damage sensor activity"/>
    <property type="evidence" value="ECO:0007669"/>
    <property type="project" value="InterPro"/>
</dbReference>
<proteinExistence type="inferred from homology"/>
<dbReference type="Gene3D" id="3.30.1370.100">
    <property type="entry name" value="MutL, C-terminal domain, regulatory subdomain"/>
    <property type="match status" value="1"/>
</dbReference>
<dbReference type="Gene3D" id="3.30.230.10">
    <property type="match status" value="1"/>
</dbReference>
<dbReference type="InterPro" id="IPR020667">
    <property type="entry name" value="DNA_mismatch_repair_MutL"/>
</dbReference>
<dbReference type="Proteomes" id="UP000885826">
    <property type="component" value="Unassembled WGS sequence"/>
</dbReference>
<evidence type="ECO:0000256" key="1">
    <source>
        <dbReference type="ARBA" id="ARBA00006082"/>
    </source>
</evidence>
<dbReference type="Gene3D" id="3.30.1540.20">
    <property type="entry name" value="MutL, C-terminal domain, dimerisation subdomain"/>
    <property type="match status" value="1"/>
</dbReference>
<feature type="domain" description="DNA mismatch repair protein S5" evidence="6">
    <location>
        <begin position="207"/>
        <end position="321"/>
    </location>
</feature>
<dbReference type="InterPro" id="IPR042120">
    <property type="entry name" value="MutL_C_dimsub"/>
</dbReference>
<evidence type="ECO:0000256" key="4">
    <source>
        <dbReference type="HAMAP-Rule" id="MF_00149"/>
    </source>
</evidence>
<dbReference type="InterPro" id="IPR020568">
    <property type="entry name" value="Ribosomal_Su5_D2-typ_SF"/>
</dbReference>
<dbReference type="CDD" id="cd00782">
    <property type="entry name" value="MutL_Trans"/>
    <property type="match status" value="1"/>
</dbReference>
<evidence type="ECO:0000313" key="7">
    <source>
        <dbReference type="EMBL" id="HEC78929.1"/>
    </source>
</evidence>
<dbReference type="CDD" id="cd16926">
    <property type="entry name" value="HATPase_MutL-MLH-PMS-like"/>
    <property type="match status" value="1"/>
</dbReference>
<keyword evidence="7" id="KW-0540">Nuclease</keyword>
<dbReference type="HAMAP" id="MF_00149">
    <property type="entry name" value="DNA_mis_repair"/>
    <property type="match status" value="1"/>
</dbReference>
<dbReference type="GO" id="GO:0030983">
    <property type="term" value="F:mismatched DNA binding"/>
    <property type="evidence" value="ECO:0007669"/>
    <property type="project" value="InterPro"/>
</dbReference>
<gene>
    <name evidence="4 7" type="primary">mutL</name>
    <name evidence="7" type="ORF">ENI34_07285</name>
</gene>
<evidence type="ECO:0000256" key="2">
    <source>
        <dbReference type="ARBA" id="ARBA00022763"/>
    </source>
</evidence>
<comment type="similarity">
    <text evidence="1 4">Belongs to the DNA mismatch repair MutL/HexB family.</text>
</comment>
<keyword evidence="7" id="KW-0378">Hydrolase</keyword>
<evidence type="ECO:0000313" key="8">
    <source>
        <dbReference type="Proteomes" id="UP000885826"/>
    </source>
</evidence>
<protein>
    <recommendedName>
        <fullName evidence="4">DNA mismatch repair protein MutL</fullName>
    </recommendedName>
</protein>
<dbReference type="GO" id="GO:0006298">
    <property type="term" value="P:mismatch repair"/>
    <property type="evidence" value="ECO:0007669"/>
    <property type="project" value="UniProtKB-UniRule"/>
</dbReference>
<comment type="caution">
    <text evidence="7">The sequence shown here is derived from an EMBL/GenBank/DDBJ whole genome shotgun (WGS) entry which is preliminary data.</text>
</comment>
<dbReference type="InterPro" id="IPR042121">
    <property type="entry name" value="MutL_C_regsub"/>
</dbReference>
<keyword evidence="3 4" id="KW-0234">DNA repair</keyword>
<dbReference type="InterPro" id="IPR013507">
    <property type="entry name" value="DNA_mismatch_S5_2-like"/>
</dbReference>